<feature type="domain" description="Ubiquitin-like" evidence="2">
    <location>
        <begin position="432"/>
        <end position="504"/>
    </location>
</feature>
<keyword evidence="4" id="KW-1185">Reference proteome</keyword>
<feature type="compositionally biased region" description="Basic residues" evidence="1">
    <location>
        <begin position="1"/>
        <end position="12"/>
    </location>
</feature>
<dbReference type="HOGENOM" id="CLU_032739_1_0_1"/>
<feature type="compositionally biased region" description="Basic and acidic residues" evidence="1">
    <location>
        <begin position="54"/>
        <end position="69"/>
    </location>
</feature>
<sequence length="504" mass="56501">MEVAPKKKKALPFKRTAPKPAPRADSSDKDEDDDLDMFRRSKDFFPIAVEEQEERYNKHTSPKEDRKVSLDLTYEATGRSPGEESSKRRKLSPAVVVDEWDELYDNSEDEAPHSGLGKGEKSPIAARIRAGSPVFNNGSLTPRPSRLESQDPSSPVANGALPTPIKSDAKPSTTPDGVISLDDDSDDGIPVTRSRSAQKPRPLRPASSTAIISLDDDDDDLVVVDRDEEEEEDEFAIFIQRARAREAAMKAAAERRVKTPDSVGADNSADSTVAERDVHDPVIQILITSCLSCNEEITPLLIHRRMSQNMRLVRESWLNNARSKFGLRLSPDEEAKIILTWKLAKIYNMTTGLSLNLRPDERGRVGAYAGPDEGFDNGKLHLEVWHEDELRDVLAEKERERRQELGEEIDDEDIEDQGDDKDTQEATQQEKIRVILKGKEMDDLKLTTYADTQVRILIAAVRAKNHYGSDKHITIMFDGDPLEEETTMGEADIEDLDALEVYVK</sequence>
<gene>
    <name evidence="3" type="ORF">UCRPA7_1274</name>
</gene>
<accession>R8BV24</accession>
<dbReference type="InterPro" id="IPR022617">
    <property type="entry name" value="Rad60/SUMO-like_dom"/>
</dbReference>
<dbReference type="PROSITE" id="PS50053">
    <property type="entry name" value="UBIQUITIN_2"/>
    <property type="match status" value="1"/>
</dbReference>
<reference evidence="4" key="1">
    <citation type="journal article" date="2013" name="Genome Announc.">
        <title>Draft genome sequence of the ascomycete Phaeoacremonium aleophilum strain UCR-PA7, a causal agent of the esca disease complex in grapevines.</title>
        <authorList>
            <person name="Blanco-Ulate B."/>
            <person name="Rolshausen P."/>
            <person name="Cantu D."/>
        </authorList>
    </citation>
    <scope>NUCLEOTIDE SEQUENCE [LARGE SCALE GENOMIC DNA]</scope>
    <source>
        <strain evidence="4">UCR-PA7</strain>
    </source>
</reference>
<feature type="region of interest" description="Disordered" evidence="1">
    <location>
        <begin position="1"/>
        <end position="212"/>
    </location>
</feature>
<dbReference type="OrthoDB" id="3365399at2759"/>
<dbReference type="KEGG" id="tmn:UCRPA7_1274"/>
<dbReference type="EMBL" id="KB932846">
    <property type="protein sequence ID" value="EOO03207.1"/>
    <property type="molecule type" value="Genomic_DNA"/>
</dbReference>
<dbReference type="GeneID" id="19321407"/>
<protein>
    <recommendedName>
        <fullName evidence="2">Ubiquitin-like domain-containing protein</fullName>
    </recommendedName>
</protein>
<dbReference type="Gene3D" id="3.10.20.90">
    <property type="entry name" value="Phosphatidylinositol 3-kinase Catalytic Subunit, Chain A, domain 1"/>
    <property type="match status" value="1"/>
</dbReference>
<dbReference type="SUPFAM" id="SSF54236">
    <property type="entry name" value="Ubiquitin-like"/>
    <property type="match status" value="1"/>
</dbReference>
<organism evidence="3 4">
    <name type="scientific">Phaeoacremonium minimum (strain UCR-PA7)</name>
    <name type="common">Esca disease fungus</name>
    <name type="synonym">Togninia minima</name>
    <dbReference type="NCBI Taxonomy" id="1286976"/>
    <lineage>
        <taxon>Eukaryota</taxon>
        <taxon>Fungi</taxon>
        <taxon>Dikarya</taxon>
        <taxon>Ascomycota</taxon>
        <taxon>Pezizomycotina</taxon>
        <taxon>Sordariomycetes</taxon>
        <taxon>Sordariomycetidae</taxon>
        <taxon>Togniniales</taxon>
        <taxon>Togniniaceae</taxon>
        <taxon>Phaeoacremonium</taxon>
    </lineage>
</organism>
<feature type="compositionally biased region" description="Acidic residues" evidence="1">
    <location>
        <begin position="406"/>
        <end position="419"/>
    </location>
</feature>
<evidence type="ECO:0000313" key="4">
    <source>
        <dbReference type="Proteomes" id="UP000014074"/>
    </source>
</evidence>
<dbReference type="InterPro" id="IPR000626">
    <property type="entry name" value="Ubiquitin-like_dom"/>
</dbReference>
<evidence type="ECO:0000313" key="3">
    <source>
        <dbReference type="EMBL" id="EOO03207.1"/>
    </source>
</evidence>
<dbReference type="AlphaFoldDB" id="R8BV24"/>
<name>R8BV24_PHAM7</name>
<dbReference type="eggNOG" id="ENOG502SB4V">
    <property type="taxonomic scope" value="Eukaryota"/>
</dbReference>
<dbReference type="RefSeq" id="XP_007912041.1">
    <property type="nucleotide sequence ID" value="XM_007913850.1"/>
</dbReference>
<evidence type="ECO:0000256" key="1">
    <source>
        <dbReference type="SAM" id="MobiDB-lite"/>
    </source>
</evidence>
<feature type="region of interest" description="Disordered" evidence="1">
    <location>
        <begin position="401"/>
        <end position="427"/>
    </location>
</feature>
<dbReference type="InterPro" id="IPR029071">
    <property type="entry name" value="Ubiquitin-like_domsf"/>
</dbReference>
<evidence type="ECO:0000259" key="2">
    <source>
        <dbReference type="PROSITE" id="PS50053"/>
    </source>
</evidence>
<feature type="compositionally biased region" description="Acidic residues" evidence="1">
    <location>
        <begin position="98"/>
        <end position="109"/>
    </location>
</feature>
<dbReference type="Pfam" id="PF11976">
    <property type="entry name" value="Rad60-SLD"/>
    <property type="match status" value="1"/>
</dbReference>
<proteinExistence type="predicted"/>
<dbReference type="Proteomes" id="UP000014074">
    <property type="component" value="Unassembled WGS sequence"/>
</dbReference>